<evidence type="ECO:0000313" key="2">
    <source>
        <dbReference type="EMBL" id="MDY7227171.1"/>
    </source>
</evidence>
<organism evidence="2 3">
    <name type="scientific">Hyalangium rubrum</name>
    <dbReference type="NCBI Taxonomy" id="3103134"/>
    <lineage>
        <taxon>Bacteria</taxon>
        <taxon>Pseudomonadati</taxon>
        <taxon>Myxococcota</taxon>
        <taxon>Myxococcia</taxon>
        <taxon>Myxococcales</taxon>
        <taxon>Cystobacterineae</taxon>
        <taxon>Archangiaceae</taxon>
        <taxon>Hyalangium</taxon>
    </lineage>
</organism>
<proteinExistence type="predicted"/>
<protein>
    <submittedName>
        <fullName evidence="2">Tryptophan dimethylallyltransferase family protein</fullName>
    </submittedName>
</protein>
<dbReference type="InterPro" id="IPR017795">
    <property type="entry name" value="ABBA_NscD-like"/>
</dbReference>
<reference evidence="2 3" key="1">
    <citation type="submission" date="2023-12" db="EMBL/GenBank/DDBJ databases">
        <title>the genome sequence of Hyalangium sp. s54d21.</title>
        <authorList>
            <person name="Zhang X."/>
        </authorList>
    </citation>
    <scope>NUCLEOTIDE SEQUENCE [LARGE SCALE GENOMIC DNA]</scope>
    <source>
        <strain evidence="3">s54d21</strain>
    </source>
</reference>
<dbReference type="Gene3D" id="1.20.910.10">
    <property type="entry name" value="Heme oxygenase-like"/>
    <property type="match status" value="1"/>
</dbReference>
<name>A0ABU5H1H8_9BACT</name>
<dbReference type="InterPro" id="IPR016084">
    <property type="entry name" value="Haem_Oase-like_multi-hlx"/>
</dbReference>
<keyword evidence="1" id="KW-0808">Transferase</keyword>
<gene>
    <name evidence="2" type="ORF">SYV04_12245</name>
</gene>
<dbReference type="Proteomes" id="UP001291309">
    <property type="component" value="Unassembled WGS sequence"/>
</dbReference>
<accession>A0ABU5H1H8</accession>
<evidence type="ECO:0000256" key="1">
    <source>
        <dbReference type="ARBA" id="ARBA00022679"/>
    </source>
</evidence>
<comment type="caution">
    <text evidence="2">The sequence shown here is derived from an EMBL/GenBank/DDBJ whole genome shotgun (WGS) entry which is preliminary data.</text>
</comment>
<sequence>MKHIHGYIERWEHRLAQHEFFTRMNFGNTLEQVLSFTPYTAFVILLFQDIIRINVRLTRDPYLKKIIGRHASEDTGHDLWFLDDLKLIFPERQWDIGWLFSRENRPMRDAALALCSEIYRIQDDRLRLVFVEALEATSQVYFPMMDQHLKQCGLGQGLKFFAGHHISVEESHTLFQQEVERQLNAIEVPDGLREEALGIVDRVFESFVLLADGLQEHAGAVSRRRNWIPRSEEFAGKTFKEHGLTRLEPLARASGLEPSAALRDFGNLFAPWGERPMRKVPLWPSTLSEEHSPLEFSWSSHGGQPELRLRVEALGDNPSPATNWAVAQQLSGRLSFEYQRSLERLRRIEELFVPREPGATFAMGHAMTLRPGAPPELWVFLNPQAQGAEQAPARVEEALGRLGLARSWRSLREAMLRRPKDRLLSLALELSEGPEARVELHAEHLDATAEDVEPVLALGQGYASGEARRLFQMLAGEAGPISRGAVRTSVMLSTGSEPRAVGSTLQFPVHAYADDDRVARERIAELLDARERQHYREVLSEVARRPLEAGVGLQSAVFAQWQGTPCRMGVYLTSEAYAIRTPRNAPGQAPLSYGHGS</sequence>
<keyword evidence="3" id="KW-1185">Reference proteome</keyword>
<evidence type="ECO:0000313" key="3">
    <source>
        <dbReference type="Proteomes" id="UP001291309"/>
    </source>
</evidence>
<dbReference type="RefSeq" id="WP_321545901.1">
    <property type="nucleotide sequence ID" value="NZ_JAXIVS010000004.1"/>
</dbReference>
<dbReference type="Pfam" id="PF11991">
    <property type="entry name" value="Trp_DMAT"/>
    <property type="match status" value="1"/>
</dbReference>
<dbReference type="EMBL" id="JAXIVS010000004">
    <property type="protein sequence ID" value="MDY7227171.1"/>
    <property type="molecule type" value="Genomic_DNA"/>
</dbReference>